<dbReference type="SUPFAM" id="SSF52972">
    <property type="entry name" value="ITPase-like"/>
    <property type="match status" value="1"/>
</dbReference>
<keyword evidence="4" id="KW-0479">Metal-binding</keyword>
<dbReference type="InterPro" id="IPR029001">
    <property type="entry name" value="ITPase-like_fam"/>
</dbReference>
<comment type="similarity">
    <text evidence="2">Belongs to the HAM1 NTPase family.</text>
</comment>
<evidence type="ECO:0000256" key="11">
    <source>
        <dbReference type="ARBA" id="ARBA00066468"/>
    </source>
</evidence>
<dbReference type="GO" id="GO:0036220">
    <property type="term" value="F:ITP diphosphatase activity"/>
    <property type="evidence" value="ECO:0007669"/>
    <property type="project" value="UniProtKB-EC"/>
</dbReference>
<comment type="catalytic activity">
    <reaction evidence="10">
        <text>XTP + H2O = XMP + diphosphate + H(+)</text>
        <dbReference type="Rhea" id="RHEA:28610"/>
        <dbReference type="ChEBI" id="CHEBI:15377"/>
        <dbReference type="ChEBI" id="CHEBI:15378"/>
        <dbReference type="ChEBI" id="CHEBI:33019"/>
        <dbReference type="ChEBI" id="CHEBI:57464"/>
        <dbReference type="ChEBI" id="CHEBI:61314"/>
        <dbReference type="EC" id="3.6.1.66"/>
    </reaction>
</comment>
<evidence type="ECO:0000256" key="1">
    <source>
        <dbReference type="ARBA" id="ARBA00001946"/>
    </source>
</evidence>
<comment type="catalytic activity">
    <reaction evidence="9">
        <text>dITP + H2O = dIMP + diphosphate + H(+)</text>
        <dbReference type="Rhea" id="RHEA:28342"/>
        <dbReference type="ChEBI" id="CHEBI:15377"/>
        <dbReference type="ChEBI" id="CHEBI:15378"/>
        <dbReference type="ChEBI" id="CHEBI:33019"/>
        <dbReference type="ChEBI" id="CHEBI:61194"/>
        <dbReference type="ChEBI" id="CHEBI:61382"/>
        <dbReference type="EC" id="3.6.1.66"/>
    </reaction>
</comment>
<evidence type="ECO:0000256" key="14">
    <source>
        <dbReference type="ARBA" id="ARBA00078805"/>
    </source>
</evidence>
<proteinExistence type="inferred from homology"/>
<evidence type="ECO:0000256" key="8">
    <source>
        <dbReference type="ARBA" id="ARBA00023080"/>
    </source>
</evidence>
<keyword evidence="5" id="KW-0547">Nucleotide-binding</keyword>
<keyword evidence="8" id="KW-0546">Nucleotide metabolism</keyword>
<dbReference type="EC" id="3.6.1.66" evidence="11"/>
<evidence type="ECO:0000256" key="13">
    <source>
        <dbReference type="ARBA" id="ARBA00075987"/>
    </source>
</evidence>
<sequence length="199" mass="22521">MKVNRIVIGTHNYKKKSEIKKILNGIPVELIDLEDFENPPCVTEDGATFRENAVKKALGLANFCKTCVMADDSGLEVDALDKRPGVFSSRYCGENTSYEEKCLKLLEELKGVSFDKRTARFRCAIALAEPNKLLFVVEASCEGHIDTEPRGKHGFGYDPVFHVQKYKRTMAELEPEVKNQISHRALALKLFREKLKELV</sequence>
<comment type="subunit">
    <text evidence="3">Homodimer.</text>
</comment>
<organism evidence="17">
    <name type="scientific">marine sediment metagenome</name>
    <dbReference type="NCBI Taxonomy" id="412755"/>
    <lineage>
        <taxon>unclassified sequences</taxon>
        <taxon>metagenomes</taxon>
        <taxon>ecological metagenomes</taxon>
    </lineage>
</organism>
<evidence type="ECO:0000313" key="17">
    <source>
        <dbReference type="EMBL" id="KKK69064.1"/>
    </source>
</evidence>
<dbReference type="InterPro" id="IPR020922">
    <property type="entry name" value="dITP/XTP_pyrophosphatase"/>
</dbReference>
<dbReference type="GO" id="GO:0017111">
    <property type="term" value="F:ribonucleoside triphosphate phosphatase activity"/>
    <property type="evidence" value="ECO:0007669"/>
    <property type="project" value="InterPro"/>
</dbReference>
<dbReference type="AlphaFoldDB" id="A0A0F8ZRQ4"/>
<dbReference type="EMBL" id="LAZR01058833">
    <property type="protein sequence ID" value="KKK69064.1"/>
    <property type="molecule type" value="Genomic_DNA"/>
</dbReference>
<dbReference type="GO" id="GO:0000166">
    <property type="term" value="F:nucleotide binding"/>
    <property type="evidence" value="ECO:0007669"/>
    <property type="project" value="UniProtKB-KW"/>
</dbReference>
<evidence type="ECO:0000256" key="2">
    <source>
        <dbReference type="ARBA" id="ARBA00008023"/>
    </source>
</evidence>
<protein>
    <recommendedName>
        <fullName evidence="12">dITP/XTP pyrophosphatase</fullName>
        <ecNumber evidence="11">3.6.1.66</ecNumber>
    </recommendedName>
    <alternativeName>
        <fullName evidence="13">Non-canonical purine NTP pyrophosphatase</fullName>
    </alternativeName>
    <alternativeName>
        <fullName evidence="14">Non-standard purine NTP pyrophosphatase</fullName>
    </alternativeName>
    <alternativeName>
        <fullName evidence="16">Nucleoside-triphosphate diphosphatase</fullName>
    </alternativeName>
    <alternativeName>
        <fullName evidence="15">Nucleoside-triphosphate pyrophosphatase</fullName>
    </alternativeName>
</protein>
<dbReference type="GO" id="GO:0036222">
    <property type="term" value="F:XTP diphosphatase activity"/>
    <property type="evidence" value="ECO:0007669"/>
    <property type="project" value="UniProtKB-ARBA"/>
</dbReference>
<evidence type="ECO:0000256" key="12">
    <source>
        <dbReference type="ARBA" id="ARBA00071289"/>
    </source>
</evidence>
<evidence type="ECO:0000256" key="9">
    <source>
        <dbReference type="ARBA" id="ARBA00051875"/>
    </source>
</evidence>
<name>A0A0F8ZRQ4_9ZZZZ</name>
<dbReference type="InterPro" id="IPR002637">
    <property type="entry name" value="RdgB/HAM1"/>
</dbReference>
<dbReference type="Gene3D" id="3.90.950.10">
    <property type="match status" value="1"/>
</dbReference>
<comment type="caution">
    <text evidence="17">The sequence shown here is derived from an EMBL/GenBank/DDBJ whole genome shotgun (WGS) entry which is preliminary data.</text>
</comment>
<dbReference type="NCBIfam" id="TIGR00042">
    <property type="entry name" value="RdgB/HAM1 family non-canonical purine NTP pyrophosphatase"/>
    <property type="match status" value="1"/>
</dbReference>
<dbReference type="GO" id="GO:0046872">
    <property type="term" value="F:metal ion binding"/>
    <property type="evidence" value="ECO:0007669"/>
    <property type="project" value="UniProtKB-KW"/>
</dbReference>
<dbReference type="HAMAP" id="MF_01405">
    <property type="entry name" value="Non_canon_purine_NTPase"/>
    <property type="match status" value="1"/>
</dbReference>
<evidence type="ECO:0000256" key="16">
    <source>
        <dbReference type="ARBA" id="ARBA00083635"/>
    </source>
</evidence>
<evidence type="ECO:0000256" key="4">
    <source>
        <dbReference type="ARBA" id="ARBA00022723"/>
    </source>
</evidence>
<evidence type="ECO:0000256" key="5">
    <source>
        <dbReference type="ARBA" id="ARBA00022741"/>
    </source>
</evidence>
<evidence type="ECO:0000256" key="10">
    <source>
        <dbReference type="ARBA" id="ARBA00052017"/>
    </source>
</evidence>
<keyword evidence="7" id="KW-0460">Magnesium</keyword>
<dbReference type="FunFam" id="3.90.950.10:FF:000001">
    <property type="entry name" value="dITP/XTP pyrophosphatase"/>
    <property type="match status" value="1"/>
</dbReference>
<evidence type="ECO:0000256" key="15">
    <source>
        <dbReference type="ARBA" id="ARBA00083186"/>
    </source>
</evidence>
<accession>A0A0F8ZRQ4</accession>
<reference evidence="17" key="1">
    <citation type="journal article" date="2015" name="Nature">
        <title>Complex archaea that bridge the gap between prokaryotes and eukaryotes.</title>
        <authorList>
            <person name="Spang A."/>
            <person name="Saw J.H."/>
            <person name="Jorgensen S.L."/>
            <person name="Zaremba-Niedzwiedzka K."/>
            <person name="Martijn J."/>
            <person name="Lind A.E."/>
            <person name="van Eijk R."/>
            <person name="Schleper C."/>
            <person name="Guy L."/>
            <person name="Ettema T.J."/>
        </authorList>
    </citation>
    <scope>NUCLEOTIDE SEQUENCE</scope>
</reference>
<evidence type="ECO:0000256" key="7">
    <source>
        <dbReference type="ARBA" id="ARBA00022842"/>
    </source>
</evidence>
<dbReference type="CDD" id="cd00515">
    <property type="entry name" value="HAM1"/>
    <property type="match status" value="1"/>
</dbReference>
<dbReference type="NCBIfam" id="NF011397">
    <property type="entry name" value="PRK14822.1"/>
    <property type="match status" value="1"/>
</dbReference>
<evidence type="ECO:0000256" key="6">
    <source>
        <dbReference type="ARBA" id="ARBA00022801"/>
    </source>
</evidence>
<dbReference type="PANTHER" id="PTHR11067">
    <property type="entry name" value="INOSINE TRIPHOSPHATE PYROPHOSPHATASE/HAM1 PROTEIN"/>
    <property type="match status" value="1"/>
</dbReference>
<dbReference type="GO" id="GO:0005829">
    <property type="term" value="C:cytosol"/>
    <property type="evidence" value="ECO:0007669"/>
    <property type="project" value="TreeGrafter"/>
</dbReference>
<dbReference type="Pfam" id="PF01725">
    <property type="entry name" value="Ham1p_like"/>
    <property type="match status" value="1"/>
</dbReference>
<dbReference type="GO" id="GO:0009117">
    <property type="term" value="P:nucleotide metabolic process"/>
    <property type="evidence" value="ECO:0007669"/>
    <property type="project" value="UniProtKB-KW"/>
</dbReference>
<keyword evidence="6" id="KW-0378">Hydrolase</keyword>
<dbReference type="GO" id="GO:0009146">
    <property type="term" value="P:purine nucleoside triphosphate catabolic process"/>
    <property type="evidence" value="ECO:0007669"/>
    <property type="project" value="UniProtKB-ARBA"/>
</dbReference>
<evidence type="ECO:0000256" key="3">
    <source>
        <dbReference type="ARBA" id="ARBA00011738"/>
    </source>
</evidence>
<gene>
    <name evidence="17" type="ORF">LCGC14_2937790</name>
</gene>
<dbReference type="GO" id="GO:0035870">
    <property type="term" value="F:dITP diphosphatase activity"/>
    <property type="evidence" value="ECO:0007669"/>
    <property type="project" value="UniProtKB-ARBA"/>
</dbReference>
<dbReference type="PANTHER" id="PTHR11067:SF9">
    <property type="entry name" value="INOSINE TRIPHOSPHATE PYROPHOSPHATASE"/>
    <property type="match status" value="1"/>
</dbReference>
<comment type="cofactor">
    <cofactor evidence="1">
        <name>Mg(2+)</name>
        <dbReference type="ChEBI" id="CHEBI:18420"/>
    </cofactor>
</comment>